<reference evidence="1 2" key="1">
    <citation type="journal article" date="2019" name="Int. J. Syst. Evol. Microbiol.">
        <title>The Global Catalogue of Microorganisms (GCM) 10K type strain sequencing project: providing services to taxonomists for standard genome sequencing and annotation.</title>
        <authorList>
            <consortium name="The Broad Institute Genomics Platform"/>
            <consortium name="The Broad Institute Genome Sequencing Center for Infectious Disease"/>
            <person name="Wu L."/>
            <person name="Ma J."/>
        </authorList>
    </citation>
    <scope>NUCLEOTIDE SEQUENCE [LARGE SCALE GENOMIC DNA]</scope>
    <source>
        <strain evidence="1 2">JCM 4531</strain>
    </source>
</reference>
<dbReference type="Proteomes" id="UP001499989">
    <property type="component" value="Unassembled WGS sequence"/>
</dbReference>
<organism evidence="1 2">
    <name type="scientific">Streptomyces violaceolatus</name>
    <dbReference type="NCBI Taxonomy" id="67378"/>
    <lineage>
        <taxon>Bacteria</taxon>
        <taxon>Bacillati</taxon>
        <taxon>Actinomycetota</taxon>
        <taxon>Actinomycetes</taxon>
        <taxon>Kitasatosporales</taxon>
        <taxon>Streptomycetaceae</taxon>
        <taxon>Streptomyces</taxon>
        <taxon>Streptomyces violaceoruber group</taxon>
    </lineage>
</organism>
<proteinExistence type="predicted"/>
<dbReference type="EMBL" id="BAAASK010000027">
    <property type="protein sequence ID" value="GAA2698351.1"/>
    <property type="molecule type" value="Genomic_DNA"/>
</dbReference>
<keyword evidence="2" id="KW-1185">Reference proteome</keyword>
<accession>A0ABN3TCB9</accession>
<evidence type="ECO:0000313" key="1">
    <source>
        <dbReference type="EMBL" id="GAA2698351.1"/>
    </source>
</evidence>
<sequence>MLGRERVLDVRDEFAVRRPAPGLGRTGCRGAYPEPVAVAAGLTRARVGELPAQLMVGRDMPEHDL</sequence>
<gene>
    <name evidence="1" type="ORF">GCM10010310_63840</name>
</gene>
<protein>
    <submittedName>
        <fullName evidence="1">Uncharacterized protein</fullName>
    </submittedName>
</protein>
<evidence type="ECO:0000313" key="2">
    <source>
        <dbReference type="Proteomes" id="UP001499989"/>
    </source>
</evidence>
<name>A0ABN3TCB9_9ACTN</name>
<comment type="caution">
    <text evidence="1">The sequence shown here is derived from an EMBL/GenBank/DDBJ whole genome shotgun (WGS) entry which is preliminary data.</text>
</comment>